<comment type="caution">
    <text evidence="16">The sequence shown here is derived from an EMBL/GenBank/DDBJ whole genome shotgun (WGS) entry which is preliminary data.</text>
</comment>
<feature type="compositionally biased region" description="Low complexity" evidence="12">
    <location>
        <begin position="273"/>
        <end position="309"/>
    </location>
</feature>
<dbReference type="PROSITE" id="PS50109">
    <property type="entry name" value="HIS_KIN"/>
    <property type="match status" value="1"/>
</dbReference>
<evidence type="ECO:0000256" key="12">
    <source>
        <dbReference type="SAM" id="MobiDB-lite"/>
    </source>
</evidence>
<comment type="catalytic activity">
    <reaction evidence="1">
        <text>ATP + protein L-histidine = ADP + protein N-phospho-L-histidine.</text>
        <dbReference type="EC" id="2.7.13.3"/>
    </reaction>
</comment>
<keyword evidence="10" id="KW-0902">Two-component regulatory system</keyword>
<evidence type="ECO:0000313" key="17">
    <source>
        <dbReference type="Proteomes" id="UP000717624"/>
    </source>
</evidence>
<dbReference type="InterPro" id="IPR035891">
    <property type="entry name" value="CheY-binding_CheA"/>
</dbReference>
<evidence type="ECO:0000256" key="1">
    <source>
        <dbReference type="ARBA" id="ARBA00000085"/>
    </source>
</evidence>
<dbReference type="CDD" id="cd00088">
    <property type="entry name" value="HPT"/>
    <property type="match status" value="1"/>
</dbReference>
<dbReference type="EC" id="2.7.13.3" evidence="2"/>
<dbReference type="SMART" id="SM00073">
    <property type="entry name" value="HPT"/>
    <property type="match status" value="1"/>
</dbReference>
<sequence length="690" mass="75703">MDMNQYLDMFIEESKEHLQAINSNLLLLESDPENIQIVNEIFRSAHTLKGMAATMGFEDMASLTHEAENVLDLIRNQKCTINSEIMDVIFQSVDLIESMVYNIIDGGDGSADVSGPVAKLRAIVAGDFHALITATAETAAAQSVEAATEPAETGESNESRVQKLDEFATTVLKQSQENGNNIFWIQVTLDDSCILKAARAYMVFDQLESNGDIVKSTPTVEELENERFENQFEIVYTTSQPAETIQKLIENISEIKQVEIEPLELPSEEKKATAAPQQAAQPADAPARTNQKEAAAGNKANGAKKPLGNKTIRVDSDRLDVLMNLFSELVIDRGRLEQLARESGKSDLQETVEHMSRISSDLQNLILTMRMVPVEQVFNRFPRMVRDLAKDLHKKVNIEIFGAETELDRTVIDEIGDPLVHLLRNSVDHGIESPAERVKAGKPEEGTIRLRAFHSGNHVFIEVSDDGAGIAKEKVLNKAIERGIVSQAAGEKLTDKQIYELLFASGFSTAEVISDISGRGVGLDVVKTKIESLGGSVTVDSVRGQGTTFSIQLPLTLSIISAMLVQIQDEKYAVPLSSIIETAVFRKEQIMMAHRQKVIDFRGRVVPLVSMQEIFQIPSNGTTKDDEVAVVIVRKGDKMAGLVVDSFIGQQEIVLKSLGKYLVNVFAISGATILGDGQVALIIDCNALIK</sequence>
<keyword evidence="6 16" id="KW-0808">Transferase</keyword>
<gene>
    <name evidence="16" type="ORF">JOD01_002210</name>
</gene>
<dbReference type="Gene3D" id="3.30.565.10">
    <property type="entry name" value="Histidine kinase-like ATPase, C-terminal domain"/>
    <property type="match status" value="1"/>
</dbReference>
<dbReference type="InterPro" id="IPR004105">
    <property type="entry name" value="CheA-like_dim"/>
</dbReference>
<accession>A0A938XZH7</accession>
<dbReference type="InterPro" id="IPR036097">
    <property type="entry name" value="HisK_dim/P_sf"/>
</dbReference>
<dbReference type="Pfam" id="PF01584">
    <property type="entry name" value="CheW"/>
    <property type="match status" value="1"/>
</dbReference>
<feature type="domain" description="CheW-like" evidence="14">
    <location>
        <begin position="559"/>
        <end position="690"/>
    </location>
</feature>
<feature type="region of interest" description="Disordered" evidence="12">
    <location>
        <begin position="267"/>
        <end position="309"/>
    </location>
</feature>
<evidence type="ECO:0000256" key="10">
    <source>
        <dbReference type="ARBA" id="ARBA00023012"/>
    </source>
</evidence>
<evidence type="ECO:0000256" key="4">
    <source>
        <dbReference type="ARBA" id="ARBA00022500"/>
    </source>
</evidence>
<dbReference type="SUPFAM" id="SSF55874">
    <property type="entry name" value="ATPase domain of HSP90 chaperone/DNA topoisomerase II/histidine kinase"/>
    <property type="match status" value="1"/>
</dbReference>
<dbReference type="Proteomes" id="UP000717624">
    <property type="component" value="Unassembled WGS sequence"/>
</dbReference>
<evidence type="ECO:0000256" key="3">
    <source>
        <dbReference type="ARBA" id="ARBA00021495"/>
    </source>
</evidence>
<keyword evidence="9" id="KW-0067">ATP-binding</keyword>
<evidence type="ECO:0000256" key="8">
    <source>
        <dbReference type="ARBA" id="ARBA00022777"/>
    </source>
</evidence>
<organism evidence="16 17">
    <name type="scientific">Brevibacillus fulvus</name>
    <dbReference type="NCBI Taxonomy" id="1125967"/>
    <lineage>
        <taxon>Bacteria</taxon>
        <taxon>Bacillati</taxon>
        <taxon>Bacillota</taxon>
        <taxon>Bacilli</taxon>
        <taxon>Bacillales</taxon>
        <taxon>Paenibacillaceae</taxon>
        <taxon>Brevibacillus</taxon>
    </lineage>
</organism>
<dbReference type="AlphaFoldDB" id="A0A938XZH7"/>
<proteinExistence type="predicted"/>
<dbReference type="SMART" id="SM00387">
    <property type="entry name" value="HATPase_c"/>
    <property type="match status" value="1"/>
</dbReference>
<dbReference type="CDD" id="cd16916">
    <property type="entry name" value="HATPase_CheA-like"/>
    <property type="match status" value="1"/>
</dbReference>
<dbReference type="SMART" id="SM01231">
    <property type="entry name" value="H-kinase_dim"/>
    <property type="match status" value="1"/>
</dbReference>
<evidence type="ECO:0000256" key="9">
    <source>
        <dbReference type="ARBA" id="ARBA00022840"/>
    </source>
</evidence>
<feature type="domain" description="HPt" evidence="15">
    <location>
        <begin position="1"/>
        <end position="103"/>
    </location>
</feature>
<dbReference type="PRINTS" id="PR00344">
    <property type="entry name" value="BCTRLSENSOR"/>
</dbReference>
<dbReference type="SUPFAM" id="SSF47384">
    <property type="entry name" value="Homodimeric domain of signal transducing histidine kinase"/>
    <property type="match status" value="1"/>
</dbReference>
<keyword evidence="5 11" id="KW-0597">Phosphoprotein</keyword>
<dbReference type="Pfam" id="PF02518">
    <property type="entry name" value="HATPase_c"/>
    <property type="match status" value="1"/>
</dbReference>
<dbReference type="InterPro" id="IPR051315">
    <property type="entry name" value="Bact_Chemotaxis_CheA"/>
</dbReference>
<dbReference type="InterPro" id="IPR037052">
    <property type="entry name" value="CheA-like_P2_sf"/>
</dbReference>
<dbReference type="InterPro" id="IPR036061">
    <property type="entry name" value="CheW-like_dom_sf"/>
</dbReference>
<dbReference type="Gene3D" id="1.20.120.160">
    <property type="entry name" value="HPT domain"/>
    <property type="match status" value="1"/>
</dbReference>
<dbReference type="PANTHER" id="PTHR43395:SF1">
    <property type="entry name" value="CHEMOTAXIS PROTEIN CHEA"/>
    <property type="match status" value="1"/>
</dbReference>
<evidence type="ECO:0000256" key="6">
    <source>
        <dbReference type="ARBA" id="ARBA00022679"/>
    </source>
</evidence>
<dbReference type="GO" id="GO:0005737">
    <property type="term" value="C:cytoplasm"/>
    <property type="evidence" value="ECO:0007669"/>
    <property type="project" value="InterPro"/>
</dbReference>
<dbReference type="GO" id="GO:0006935">
    <property type="term" value="P:chemotaxis"/>
    <property type="evidence" value="ECO:0007669"/>
    <property type="project" value="UniProtKB-KW"/>
</dbReference>
<feature type="modified residue" description="Phosphohistidine" evidence="11">
    <location>
        <position position="46"/>
    </location>
</feature>
<dbReference type="Gene3D" id="1.10.287.560">
    <property type="entry name" value="Histidine kinase CheA-like, homodimeric domain"/>
    <property type="match status" value="1"/>
</dbReference>
<keyword evidence="7" id="KW-0547">Nucleotide-binding</keyword>
<dbReference type="FunFam" id="3.30.565.10:FF:000016">
    <property type="entry name" value="Chemotaxis protein CheA, putative"/>
    <property type="match status" value="1"/>
</dbReference>
<evidence type="ECO:0000256" key="2">
    <source>
        <dbReference type="ARBA" id="ARBA00012438"/>
    </source>
</evidence>
<keyword evidence="8 16" id="KW-0418">Kinase</keyword>
<dbReference type="GO" id="GO:0000155">
    <property type="term" value="F:phosphorelay sensor kinase activity"/>
    <property type="evidence" value="ECO:0007669"/>
    <property type="project" value="InterPro"/>
</dbReference>
<keyword evidence="4" id="KW-0145">Chemotaxis</keyword>
<keyword evidence="17" id="KW-1185">Reference proteome</keyword>
<dbReference type="Pfam" id="PF01627">
    <property type="entry name" value="Hpt"/>
    <property type="match status" value="1"/>
</dbReference>
<evidence type="ECO:0000259" key="15">
    <source>
        <dbReference type="PROSITE" id="PS50894"/>
    </source>
</evidence>
<dbReference type="InterPro" id="IPR004358">
    <property type="entry name" value="Sig_transdc_His_kin-like_C"/>
</dbReference>
<dbReference type="Gene3D" id="2.30.30.40">
    <property type="entry name" value="SH3 Domains"/>
    <property type="match status" value="1"/>
</dbReference>
<dbReference type="InterPro" id="IPR036890">
    <property type="entry name" value="HATPase_C_sf"/>
</dbReference>
<name>A0A938XZH7_9BACL</name>
<dbReference type="Pfam" id="PF07194">
    <property type="entry name" value="P2"/>
    <property type="match status" value="1"/>
</dbReference>
<dbReference type="InterPro" id="IPR002545">
    <property type="entry name" value="CheW-lke_dom"/>
</dbReference>
<dbReference type="GO" id="GO:0005524">
    <property type="term" value="F:ATP binding"/>
    <property type="evidence" value="ECO:0007669"/>
    <property type="project" value="UniProtKB-KW"/>
</dbReference>
<reference evidence="16" key="1">
    <citation type="submission" date="2021-01" db="EMBL/GenBank/DDBJ databases">
        <title>Genomic Encyclopedia of Type Strains, Phase IV (KMG-IV): sequencing the most valuable type-strain genomes for metagenomic binning, comparative biology and taxonomic classification.</title>
        <authorList>
            <person name="Goeker M."/>
        </authorList>
    </citation>
    <scope>NUCLEOTIDE SEQUENCE</scope>
    <source>
        <strain evidence="16">DSM 25523</strain>
    </source>
</reference>
<dbReference type="SUPFAM" id="SSF50341">
    <property type="entry name" value="CheW-like"/>
    <property type="match status" value="1"/>
</dbReference>
<dbReference type="CDD" id="cd00731">
    <property type="entry name" value="CheA_reg"/>
    <property type="match status" value="1"/>
</dbReference>
<dbReference type="InterPro" id="IPR008207">
    <property type="entry name" value="Sig_transdc_His_kin_Hpt_dom"/>
</dbReference>
<dbReference type="Pfam" id="PF02895">
    <property type="entry name" value="H-kinase_dim"/>
    <property type="match status" value="1"/>
</dbReference>
<dbReference type="InterPro" id="IPR005467">
    <property type="entry name" value="His_kinase_dom"/>
</dbReference>
<feature type="domain" description="Histidine kinase" evidence="13">
    <location>
        <begin position="320"/>
        <end position="557"/>
    </location>
</feature>
<evidence type="ECO:0000313" key="16">
    <source>
        <dbReference type="EMBL" id="MBM7590606.1"/>
    </source>
</evidence>
<dbReference type="InterPro" id="IPR003594">
    <property type="entry name" value="HATPase_dom"/>
</dbReference>
<dbReference type="EMBL" id="JAFBEB010000006">
    <property type="protein sequence ID" value="MBM7590606.1"/>
    <property type="molecule type" value="Genomic_DNA"/>
</dbReference>
<dbReference type="RefSeq" id="WP_204518343.1">
    <property type="nucleotide sequence ID" value="NZ_BAABIN010000002.1"/>
</dbReference>
<dbReference type="SUPFAM" id="SSF55052">
    <property type="entry name" value="CheY-binding domain of CheA"/>
    <property type="match status" value="1"/>
</dbReference>
<dbReference type="PROSITE" id="PS50851">
    <property type="entry name" value="CHEW"/>
    <property type="match status" value="1"/>
</dbReference>
<protein>
    <recommendedName>
        <fullName evidence="3">Chemotaxis protein CheA</fullName>
        <ecNumber evidence="2">2.7.13.3</ecNumber>
    </recommendedName>
</protein>
<dbReference type="PROSITE" id="PS50894">
    <property type="entry name" value="HPT"/>
    <property type="match status" value="1"/>
</dbReference>
<dbReference type="InterPro" id="IPR036641">
    <property type="entry name" value="HPT_dom_sf"/>
</dbReference>
<evidence type="ECO:0000259" key="14">
    <source>
        <dbReference type="PROSITE" id="PS50851"/>
    </source>
</evidence>
<dbReference type="PANTHER" id="PTHR43395">
    <property type="entry name" value="SENSOR HISTIDINE KINASE CHEA"/>
    <property type="match status" value="1"/>
</dbReference>
<evidence type="ECO:0000259" key="13">
    <source>
        <dbReference type="PROSITE" id="PS50109"/>
    </source>
</evidence>
<dbReference type="InterPro" id="IPR010808">
    <property type="entry name" value="CheA_P2-bd"/>
</dbReference>
<evidence type="ECO:0000256" key="11">
    <source>
        <dbReference type="PROSITE-ProRule" id="PRU00110"/>
    </source>
</evidence>
<dbReference type="SMART" id="SM00260">
    <property type="entry name" value="CheW"/>
    <property type="match status" value="1"/>
</dbReference>
<dbReference type="InterPro" id="IPR037006">
    <property type="entry name" value="CheA-like_homodim_sf"/>
</dbReference>
<evidence type="ECO:0000256" key="5">
    <source>
        <dbReference type="ARBA" id="ARBA00022553"/>
    </source>
</evidence>
<dbReference type="Gene3D" id="3.30.70.1110">
    <property type="entry name" value="Histidine kinase CheA-like, P2 response regulator-binding domain"/>
    <property type="match status" value="1"/>
</dbReference>
<evidence type="ECO:0000256" key="7">
    <source>
        <dbReference type="ARBA" id="ARBA00022741"/>
    </source>
</evidence>
<dbReference type="SUPFAM" id="SSF47226">
    <property type="entry name" value="Histidine-containing phosphotransfer domain, HPT domain"/>
    <property type="match status" value="1"/>
</dbReference>